<dbReference type="Proteomes" id="UP000252255">
    <property type="component" value="Unassembled WGS sequence"/>
</dbReference>
<feature type="domain" description="Transposase DDE" evidence="1">
    <location>
        <begin position="39"/>
        <end position="121"/>
    </location>
</feature>
<sequence>MALTDALGNLVRFELLPGNRYDTIGVEPLIHGIDFGGLLADKAFDCNWIIDELNERGAMICISQRPQRLEPVEIDLEVYKWRHPIENFFCKLKEFKRIAMRSDKTDDSFCAMIYAVAAIINGR</sequence>
<comment type="caution">
    <text evidence="3">The sequence shown here is derived from an EMBL/GenBank/DDBJ whole genome shotgun (WGS) entry which is preliminary data.</text>
</comment>
<accession>A0A199YP67</accession>
<dbReference type="EMBL" id="JPWI01000015">
    <property type="protein sequence ID" value="RCK43162.1"/>
    <property type="molecule type" value="Genomic_DNA"/>
</dbReference>
<evidence type="ECO:0000313" key="3">
    <source>
        <dbReference type="EMBL" id="RCK43162.1"/>
    </source>
</evidence>
<dbReference type="Proteomes" id="UP000253061">
    <property type="component" value="Unassembled WGS sequence"/>
</dbReference>
<evidence type="ECO:0000313" key="2">
    <source>
        <dbReference type="EMBL" id="RCK25334.1"/>
    </source>
</evidence>
<organism evidence="3 4">
    <name type="scientific">Thalassospira profundimaris</name>
    <dbReference type="NCBI Taxonomy" id="502049"/>
    <lineage>
        <taxon>Bacteria</taxon>
        <taxon>Pseudomonadati</taxon>
        <taxon>Pseudomonadota</taxon>
        <taxon>Alphaproteobacteria</taxon>
        <taxon>Rhodospirillales</taxon>
        <taxon>Thalassospiraceae</taxon>
        <taxon>Thalassospira</taxon>
    </lineage>
</organism>
<dbReference type="EMBL" id="JPWB01000001">
    <property type="protein sequence ID" value="RCK25334.1"/>
    <property type="molecule type" value="Genomic_DNA"/>
</dbReference>
<reference evidence="3 4" key="1">
    <citation type="submission" date="2014-07" db="EMBL/GenBank/DDBJ databases">
        <title>Draft genome sequence of Thalassospira profundimaris PR54-5.</title>
        <authorList>
            <person name="Lai Q."/>
            <person name="Shao Z."/>
        </authorList>
    </citation>
    <scope>NUCLEOTIDE SEQUENCE [LARGE SCALE GENOMIC DNA]</scope>
    <source>
        <strain evidence="3 4">PR54-5</strain>
    </source>
</reference>
<evidence type="ECO:0000313" key="5">
    <source>
        <dbReference type="Proteomes" id="UP000253061"/>
    </source>
</evidence>
<dbReference type="Pfam" id="PF13586">
    <property type="entry name" value="DDE_Tnp_1_2"/>
    <property type="match status" value="1"/>
</dbReference>
<name>A0A199YP67_9PROT</name>
<reference evidence="2 5" key="2">
    <citation type="submission" date="2014-07" db="EMBL/GenBank/DDBJ databases">
        <title>Draft genome sequence of Thalassospira profundimaris R8-17.</title>
        <authorList>
            <person name="Lai Q."/>
            <person name="Shao Z."/>
        </authorList>
    </citation>
    <scope>NUCLEOTIDE SEQUENCE [LARGE SCALE GENOMIC DNA]</scope>
    <source>
        <strain evidence="2 5">R8-17</strain>
    </source>
</reference>
<evidence type="ECO:0000313" key="4">
    <source>
        <dbReference type="Proteomes" id="UP000252255"/>
    </source>
</evidence>
<dbReference type="AlphaFoldDB" id="A0A199YP67"/>
<dbReference type="InterPro" id="IPR025668">
    <property type="entry name" value="Tnp_DDE_dom"/>
</dbReference>
<gene>
    <name evidence="3" type="ORF">TH30_19250</name>
    <name evidence="2" type="ORF">TH6_01555</name>
</gene>
<protein>
    <submittedName>
        <fullName evidence="3">Transposase</fullName>
    </submittedName>
</protein>
<proteinExistence type="predicted"/>
<evidence type="ECO:0000259" key="1">
    <source>
        <dbReference type="Pfam" id="PF13586"/>
    </source>
</evidence>